<organism evidence="2 3">
    <name type="scientific">Pedobacter hartonius</name>
    <dbReference type="NCBI Taxonomy" id="425514"/>
    <lineage>
        <taxon>Bacteria</taxon>
        <taxon>Pseudomonadati</taxon>
        <taxon>Bacteroidota</taxon>
        <taxon>Sphingobacteriia</taxon>
        <taxon>Sphingobacteriales</taxon>
        <taxon>Sphingobacteriaceae</taxon>
        <taxon>Pedobacter</taxon>
    </lineage>
</organism>
<dbReference type="OrthoDB" id="9787280at2"/>
<dbReference type="STRING" id="425514.SAMN05443550_10971"/>
<dbReference type="Gene3D" id="1.10.600.10">
    <property type="entry name" value="Farnesyl Diphosphate Synthase"/>
    <property type="match status" value="1"/>
</dbReference>
<dbReference type="InterPro" id="IPR033904">
    <property type="entry name" value="Trans_IPPS_HH"/>
</dbReference>
<dbReference type="Proteomes" id="UP000198850">
    <property type="component" value="Unassembled WGS sequence"/>
</dbReference>
<accession>A0A1H4G6G8</accession>
<dbReference type="InterPro" id="IPR019845">
    <property type="entry name" value="Squalene/phytoene_synthase_CS"/>
</dbReference>
<dbReference type="PROSITE" id="PS01045">
    <property type="entry name" value="SQUALEN_PHYTOEN_SYN_2"/>
    <property type="match status" value="1"/>
</dbReference>
<dbReference type="CDD" id="cd00683">
    <property type="entry name" value="Trans_IPPS_HH"/>
    <property type="match status" value="1"/>
</dbReference>
<keyword evidence="3" id="KW-1185">Reference proteome</keyword>
<evidence type="ECO:0000256" key="1">
    <source>
        <dbReference type="ARBA" id="ARBA00022679"/>
    </source>
</evidence>
<dbReference type="GO" id="GO:0016117">
    <property type="term" value="P:carotenoid biosynthetic process"/>
    <property type="evidence" value="ECO:0007669"/>
    <property type="project" value="UniProtKB-ARBA"/>
</dbReference>
<sequence>MKELFDQLSAECSKITTKRYSTSFSLGIYFLHKKLRGPIYAIYSFVRFADEIVDSFHDYDKKYLLDKFKRDCFEAIESGISLNPVLNSFQKVVNENNIDHEMINLFLKSMEMDLEPGIYSNEKYEKYILGSAEVVGLMCLSVFTEGDNTQYEYLKPFAMKLGSTFQKVNFLRDVKADYQNLSRNYFPGVDLGNFSDSQKHLIEDEITEEFKIALAGIKQLPLSSRKGVYLSYIYYKELFNKIKHCSADQIMTQRIRISNPHKIGLMLDSMIKHKINALS</sequence>
<gene>
    <name evidence="2" type="ORF">SAMN05443550_10971</name>
</gene>
<dbReference type="RefSeq" id="WP_090558331.1">
    <property type="nucleotide sequence ID" value="NZ_FNRA01000009.1"/>
</dbReference>
<dbReference type="PANTHER" id="PTHR31480">
    <property type="entry name" value="BIFUNCTIONAL LYCOPENE CYCLASE/PHYTOENE SYNTHASE"/>
    <property type="match status" value="1"/>
</dbReference>
<dbReference type="AlphaFoldDB" id="A0A1H4G6G8"/>
<evidence type="ECO:0000313" key="3">
    <source>
        <dbReference type="Proteomes" id="UP000198850"/>
    </source>
</evidence>
<dbReference type="SFLD" id="SFLDS00005">
    <property type="entry name" value="Isoprenoid_Synthase_Type_I"/>
    <property type="match status" value="1"/>
</dbReference>
<protein>
    <submittedName>
        <fullName evidence="2">Phytoene/squalene synthetase</fullName>
    </submittedName>
</protein>
<evidence type="ECO:0000313" key="2">
    <source>
        <dbReference type="EMBL" id="SEB05189.1"/>
    </source>
</evidence>
<dbReference type="EMBL" id="FNRA01000009">
    <property type="protein sequence ID" value="SEB05189.1"/>
    <property type="molecule type" value="Genomic_DNA"/>
</dbReference>
<dbReference type="Pfam" id="PF00494">
    <property type="entry name" value="SQS_PSY"/>
    <property type="match status" value="1"/>
</dbReference>
<keyword evidence="1" id="KW-0808">Transferase</keyword>
<dbReference type="GO" id="GO:0051996">
    <property type="term" value="F:squalene synthase [NAD(P)H] activity"/>
    <property type="evidence" value="ECO:0007669"/>
    <property type="project" value="InterPro"/>
</dbReference>
<name>A0A1H4G6G8_9SPHI</name>
<dbReference type="SUPFAM" id="SSF48576">
    <property type="entry name" value="Terpenoid synthases"/>
    <property type="match status" value="1"/>
</dbReference>
<reference evidence="2 3" key="1">
    <citation type="submission" date="2016-10" db="EMBL/GenBank/DDBJ databases">
        <authorList>
            <person name="de Groot N.N."/>
        </authorList>
    </citation>
    <scope>NUCLEOTIDE SEQUENCE [LARGE SCALE GENOMIC DNA]</scope>
    <source>
        <strain evidence="2 3">DSM 19033</strain>
    </source>
</reference>
<proteinExistence type="predicted"/>
<dbReference type="InterPro" id="IPR002060">
    <property type="entry name" value="Squ/phyt_synthse"/>
</dbReference>
<dbReference type="InterPro" id="IPR008949">
    <property type="entry name" value="Isoprenoid_synthase_dom_sf"/>
</dbReference>
<dbReference type="SFLD" id="SFLDG01018">
    <property type="entry name" value="Squalene/Phytoene_Synthase_Lik"/>
    <property type="match status" value="1"/>
</dbReference>